<organism evidence="2 3">
    <name type="scientific">Purpureocillium lavendulum</name>
    <dbReference type="NCBI Taxonomy" id="1247861"/>
    <lineage>
        <taxon>Eukaryota</taxon>
        <taxon>Fungi</taxon>
        <taxon>Dikarya</taxon>
        <taxon>Ascomycota</taxon>
        <taxon>Pezizomycotina</taxon>
        <taxon>Sordariomycetes</taxon>
        <taxon>Hypocreomycetidae</taxon>
        <taxon>Hypocreales</taxon>
        <taxon>Ophiocordycipitaceae</taxon>
        <taxon>Purpureocillium</taxon>
    </lineage>
</organism>
<dbReference type="EMBL" id="JAQHRD010000004">
    <property type="protein sequence ID" value="KAJ6442270.1"/>
    <property type="molecule type" value="Genomic_DNA"/>
</dbReference>
<keyword evidence="1" id="KW-0732">Signal</keyword>
<evidence type="ECO:0000313" key="2">
    <source>
        <dbReference type="EMBL" id="KAJ6442270.1"/>
    </source>
</evidence>
<proteinExistence type="predicted"/>
<comment type="caution">
    <text evidence="2">The sequence shown here is derived from an EMBL/GenBank/DDBJ whole genome shotgun (WGS) entry which is preliminary data.</text>
</comment>
<protein>
    <submittedName>
        <fullName evidence="2">Serglycin domain-containing protein</fullName>
    </submittedName>
</protein>
<sequence>MRSFLLGPVVLLAGHALAGGELAQQAGIAIGFPAPTPTEPPVVTPAALDRRAIDRQCFSSVLTELSPPTSGVDSKLLSWATNAAAGAATGCKVTAPASLSSAYTSYLDVLRTYFSTLESKASGIHTKCGADKFSVTFSQACTTSFTLLFTSGGVGNGTTATKTVAPVEVPKKTLYIGDGKSAAAQGSIPVLGSAVALAGVLAVALAL</sequence>
<reference evidence="2" key="1">
    <citation type="submission" date="2023-01" db="EMBL/GenBank/DDBJ databases">
        <title>The growth and conidiation of Purpureocillium lavendulum are regulated by nitrogen source and histone H3K14 acetylation.</title>
        <authorList>
            <person name="Tang P."/>
            <person name="Han J."/>
            <person name="Zhang C."/>
            <person name="Tang P."/>
            <person name="Qi F."/>
            <person name="Zhang K."/>
            <person name="Liang L."/>
        </authorList>
    </citation>
    <scope>NUCLEOTIDE SEQUENCE</scope>
    <source>
        <strain evidence="2">YMF1.00683</strain>
    </source>
</reference>
<evidence type="ECO:0000256" key="1">
    <source>
        <dbReference type="SAM" id="SignalP"/>
    </source>
</evidence>
<dbReference type="AlphaFoldDB" id="A0AB34FSM0"/>
<feature type="signal peptide" evidence="1">
    <location>
        <begin position="1"/>
        <end position="20"/>
    </location>
</feature>
<evidence type="ECO:0000313" key="3">
    <source>
        <dbReference type="Proteomes" id="UP001163105"/>
    </source>
</evidence>
<keyword evidence="3" id="KW-1185">Reference proteome</keyword>
<name>A0AB34FSM0_9HYPO</name>
<dbReference type="Proteomes" id="UP001163105">
    <property type="component" value="Unassembled WGS sequence"/>
</dbReference>
<accession>A0AB34FSM0</accession>
<feature type="chain" id="PRO_5044261004" evidence="1">
    <location>
        <begin position="21"/>
        <end position="207"/>
    </location>
</feature>
<gene>
    <name evidence="2" type="ORF">O9K51_05824</name>
</gene>